<comment type="caution">
    <text evidence="1">The sequence shown here is derived from an EMBL/GenBank/DDBJ whole genome shotgun (WGS) entry which is preliminary data.</text>
</comment>
<name>A0A9X4LXR3_9ACTN</name>
<accession>A0A9X4LXR3</accession>
<evidence type="ECO:0000313" key="1">
    <source>
        <dbReference type="EMBL" id="MDG3013541.1"/>
    </source>
</evidence>
<dbReference type="AlphaFoldDB" id="A0A9X4LXR3"/>
<organism evidence="1 2">
    <name type="scientific">Speluncibacter jeojiensis</name>
    <dbReference type="NCBI Taxonomy" id="2710754"/>
    <lineage>
        <taxon>Bacteria</taxon>
        <taxon>Bacillati</taxon>
        <taxon>Actinomycetota</taxon>
        <taxon>Actinomycetes</taxon>
        <taxon>Mycobacteriales</taxon>
        <taxon>Speluncibacteraceae</taxon>
        <taxon>Speluncibacter</taxon>
    </lineage>
</organism>
<protein>
    <submittedName>
        <fullName evidence="1">Uncharacterized protein</fullName>
    </submittedName>
</protein>
<reference evidence="1" key="1">
    <citation type="submission" date="2022-08" db="EMBL/GenBank/DDBJ databases">
        <title>Genome analysis of Corynebacteriales strain.</title>
        <authorList>
            <person name="Lee S.D."/>
        </authorList>
    </citation>
    <scope>NUCLEOTIDE SEQUENCE</scope>
    <source>
        <strain evidence="1">D3-21</strain>
    </source>
</reference>
<proteinExistence type="predicted"/>
<sequence length="291" mass="28550">MATYTVNADGSITWNGSVTFSGATDPLSTGVATLTLTPAGGVSNLPALVDGAPGLPPQLTFAVNTLAAGATATVQTTQTNPGSAGTASAYTVTLGIPQGAQGAAGTNATIAGASDLELPSGVSLGTATAGYTLSYDAVNSKWLVGPPKRTTGPYVVLSSSFTAYSGTAGSATLASIGLPALPYAYRPQVQAGFYGTGTVNTHVDGMVLLNSPTPGTGQQVGYGLGVTGAGPYPVNVQASFGASISGSSTYGQVAANTAATFYLVASQLNSTTDAWGAQATNGYLTITAVPS</sequence>
<keyword evidence="2" id="KW-1185">Reference proteome</keyword>
<gene>
    <name evidence="1" type="ORF">NVS88_03095</name>
</gene>
<dbReference type="RefSeq" id="WP_332519134.1">
    <property type="nucleotide sequence ID" value="NZ_JANRHA010000001.1"/>
</dbReference>
<dbReference type="EMBL" id="JANRHA010000001">
    <property type="protein sequence ID" value="MDG3013541.1"/>
    <property type="molecule type" value="Genomic_DNA"/>
</dbReference>
<dbReference type="Proteomes" id="UP001152755">
    <property type="component" value="Unassembled WGS sequence"/>
</dbReference>
<evidence type="ECO:0000313" key="2">
    <source>
        <dbReference type="Proteomes" id="UP001152755"/>
    </source>
</evidence>